<accession>A0A3P6BCB2</accession>
<name>A0A3P6BCB2_BRAOL</name>
<evidence type="ECO:0000313" key="1">
    <source>
        <dbReference type="EMBL" id="VDC95470.1"/>
    </source>
</evidence>
<organism evidence="1">
    <name type="scientific">Brassica oleracea</name>
    <name type="common">Wild cabbage</name>
    <dbReference type="NCBI Taxonomy" id="3712"/>
    <lineage>
        <taxon>Eukaryota</taxon>
        <taxon>Viridiplantae</taxon>
        <taxon>Streptophyta</taxon>
        <taxon>Embryophyta</taxon>
        <taxon>Tracheophyta</taxon>
        <taxon>Spermatophyta</taxon>
        <taxon>Magnoliopsida</taxon>
        <taxon>eudicotyledons</taxon>
        <taxon>Gunneridae</taxon>
        <taxon>Pentapetalae</taxon>
        <taxon>rosids</taxon>
        <taxon>malvids</taxon>
        <taxon>Brassicales</taxon>
        <taxon>Brassicaceae</taxon>
        <taxon>Brassiceae</taxon>
        <taxon>Brassica</taxon>
    </lineage>
</organism>
<sequence length="76" mass="8728">MERFRQGEEPQGERCDDSLYTCDVPTLEGQSKNFLMIDVYYSSGHDEEVNETVHYSSEGGVKTENFCNSKLEEEPL</sequence>
<reference evidence="1" key="1">
    <citation type="submission" date="2018-11" db="EMBL/GenBank/DDBJ databases">
        <authorList>
            <consortium name="Genoscope - CEA"/>
            <person name="William W."/>
        </authorList>
    </citation>
    <scope>NUCLEOTIDE SEQUENCE</scope>
</reference>
<proteinExistence type="predicted"/>
<protein>
    <submittedName>
        <fullName evidence="1">Uncharacterized protein</fullName>
    </submittedName>
</protein>
<gene>
    <name evidence="1" type="ORF">BOLC3T18568H</name>
</gene>
<dbReference type="AlphaFoldDB" id="A0A3P6BCB2"/>
<dbReference type="EMBL" id="LR031872">
    <property type="protein sequence ID" value="VDC95470.1"/>
    <property type="molecule type" value="Genomic_DNA"/>
</dbReference>